<dbReference type="AlphaFoldDB" id="A0A4Q1SJQ0"/>
<gene>
    <name evidence="8" type="ORF">ESZ00_08495</name>
</gene>
<dbReference type="PANTHER" id="PTHR30589">
    <property type="entry name" value="PROLIPOPROTEIN DIACYLGLYCERYL TRANSFERASE"/>
    <property type="match status" value="1"/>
</dbReference>
<dbReference type="RefSeq" id="WP_129207660.1">
    <property type="nucleotide sequence ID" value="NZ_BMGU01000001.1"/>
</dbReference>
<evidence type="ECO:0000256" key="2">
    <source>
        <dbReference type="ARBA" id="ARBA00022475"/>
    </source>
</evidence>
<keyword evidence="3" id="KW-0808">Transferase</keyword>
<dbReference type="OrthoDB" id="871140at2"/>
<feature type="transmembrane region" description="Helical" evidence="7">
    <location>
        <begin position="120"/>
        <end position="140"/>
    </location>
</feature>
<feature type="transmembrane region" description="Helical" evidence="7">
    <location>
        <begin position="12"/>
        <end position="33"/>
    </location>
</feature>
<proteinExistence type="inferred from homology"/>
<keyword evidence="2" id="KW-1003">Cell membrane</keyword>
<feature type="transmembrane region" description="Helical" evidence="7">
    <location>
        <begin position="205"/>
        <end position="222"/>
    </location>
</feature>
<keyword evidence="6 7" id="KW-0472">Membrane</keyword>
<keyword evidence="5 7" id="KW-1133">Transmembrane helix</keyword>
<organism evidence="8 9">
    <name type="scientific">Silvibacterium dinghuense</name>
    <dbReference type="NCBI Taxonomy" id="1560006"/>
    <lineage>
        <taxon>Bacteria</taxon>
        <taxon>Pseudomonadati</taxon>
        <taxon>Acidobacteriota</taxon>
        <taxon>Terriglobia</taxon>
        <taxon>Terriglobales</taxon>
        <taxon>Acidobacteriaceae</taxon>
        <taxon>Silvibacterium</taxon>
    </lineage>
</organism>
<dbReference type="InterPro" id="IPR001640">
    <property type="entry name" value="Lgt"/>
</dbReference>
<dbReference type="Pfam" id="PF01790">
    <property type="entry name" value="LGT"/>
    <property type="match status" value="1"/>
</dbReference>
<comment type="similarity">
    <text evidence="1">Belongs to the Lgt family.</text>
</comment>
<feature type="transmembrane region" description="Helical" evidence="7">
    <location>
        <begin position="174"/>
        <end position="193"/>
    </location>
</feature>
<keyword evidence="9" id="KW-1185">Reference proteome</keyword>
<comment type="caution">
    <text evidence="8">The sequence shown here is derived from an EMBL/GenBank/DDBJ whole genome shotgun (WGS) entry which is preliminary data.</text>
</comment>
<name>A0A4Q1SJQ0_9BACT</name>
<sequence length="258" mass="27775">MYPRLFQFGQIAIPTYGALTALGLVAALVLAVRLARRFALDPDRVWSLCLLGTLTTLIGARLLLVLVYFHAFREHPVWVLGLTQVHTPWILAMATVAGIASALLYSLAEGLPLLAVLDTLAPAAALAMILNRIGAFFAGLDWGTPANLAWAVTYDRRLSVLWYGTPAYQKLHPVQLYDAAAALITLALLLYWLPRRTQPGELAGAWLFLTGFAAAVFLPFRAAADPALSLPIAAAAVIAGGALWLRRRPTTASLPTPV</sequence>
<evidence type="ECO:0000256" key="5">
    <source>
        <dbReference type="ARBA" id="ARBA00022989"/>
    </source>
</evidence>
<evidence type="ECO:0000256" key="3">
    <source>
        <dbReference type="ARBA" id="ARBA00022679"/>
    </source>
</evidence>
<dbReference type="Proteomes" id="UP000290253">
    <property type="component" value="Unassembled WGS sequence"/>
</dbReference>
<feature type="transmembrane region" description="Helical" evidence="7">
    <location>
        <begin position="89"/>
        <end position="108"/>
    </location>
</feature>
<accession>A0A4Q1SJQ0</accession>
<dbReference type="GO" id="GO:0008961">
    <property type="term" value="F:phosphatidylglycerol-prolipoprotein diacylglyceryl transferase activity"/>
    <property type="evidence" value="ECO:0007669"/>
    <property type="project" value="InterPro"/>
</dbReference>
<evidence type="ECO:0000256" key="7">
    <source>
        <dbReference type="SAM" id="Phobius"/>
    </source>
</evidence>
<evidence type="ECO:0008006" key="10">
    <source>
        <dbReference type="Google" id="ProtNLM"/>
    </source>
</evidence>
<protein>
    <recommendedName>
        <fullName evidence="10">Prolipoprotein diacylglyceryl transferase</fullName>
    </recommendedName>
</protein>
<dbReference type="GO" id="GO:0042158">
    <property type="term" value="P:lipoprotein biosynthetic process"/>
    <property type="evidence" value="ECO:0007669"/>
    <property type="project" value="InterPro"/>
</dbReference>
<evidence type="ECO:0000256" key="4">
    <source>
        <dbReference type="ARBA" id="ARBA00022692"/>
    </source>
</evidence>
<dbReference type="GO" id="GO:0005886">
    <property type="term" value="C:plasma membrane"/>
    <property type="evidence" value="ECO:0007669"/>
    <property type="project" value="InterPro"/>
</dbReference>
<evidence type="ECO:0000256" key="6">
    <source>
        <dbReference type="ARBA" id="ARBA00023136"/>
    </source>
</evidence>
<dbReference type="PANTHER" id="PTHR30589:SF0">
    <property type="entry name" value="PHOSPHATIDYLGLYCEROL--PROLIPOPROTEIN DIACYLGLYCERYL TRANSFERASE"/>
    <property type="match status" value="1"/>
</dbReference>
<feature type="transmembrane region" description="Helical" evidence="7">
    <location>
        <begin position="228"/>
        <end position="245"/>
    </location>
</feature>
<evidence type="ECO:0000313" key="9">
    <source>
        <dbReference type="Proteomes" id="UP000290253"/>
    </source>
</evidence>
<keyword evidence="4 7" id="KW-0812">Transmembrane</keyword>
<dbReference type="EMBL" id="SDMK01000001">
    <property type="protein sequence ID" value="RXS97881.1"/>
    <property type="molecule type" value="Genomic_DNA"/>
</dbReference>
<evidence type="ECO:0000256" key="1">
    <source>
        <dbReference type="ARBA" id="ARBA00007150"/>
    </source>
</evidence>
<evidence type="ECO:0000313" key="8">
    <source>
        <dbReference type="EMBL" id="RXS97881.1"/>
    </source>
</evidence>
<feature type="transmembrane region" description="Helical" evidence="7">
    <location>
        <begin position="45"/>
        <end position="69"/>
    </location>
</feature>
<reference evidence="8 9" key="1">
    <citation type="journal article" date="2016" name="Int. J. Syst. Evol. Microbiol.">
        <title>Acidipila dinghuensis sp. nov., an acidobacterium isolated from forest soil.</title>
        <authorList>
            <person name="Jiang Y.W."/>
            <person name="Wang J."/>
            <person name="Chen M.H."/>
            <person name="Lv Y.Y."/>
            <person name="Qiu L.H."/>
        </authorList>
    </citation>
    <scope>NUCLEOTIDE SEQUENCE [LARGE SCALE GENOMIC DNA]</scope>
    <source>
        <strain evidence="8 9">DHOF10</strain>
    </source>
</reference>